<sequence>MRGSYSLKLELMTSTGLRATPSTRPLAGVFQVLGHRPFSLSFTPLCFPPKSESLLIERSPLRKFLNLKRSLHLPPFGRVRRYNSLLGRLGDHGGYQHLDDPSSSFVTVEYIPRTPWVE</sequence>
<evidence type="ECO:0000313" key="1">
    <source>
        <dbReference type="EMBL" id="MCE3051695.1"/>
    </source>
</evidence>
<reference evidence="1 2" key="1">
    <citation type="journal article" date="2021" name="BMC Genomics">
        <title>Datura genome reveals duplications of psychoactive alkaloid biosynthetic genes and high mutation rate following tissue culture.</title>
        <authorList>
            <person name="Rajewski A."/>
            <person name="Carter-House D."/>
            <person name="Stajich J."/>
            <person name="Litt A."/>
        </authorList>
    </citation>
    <scope>NUCLEOTIDE SEQUENCE [LARGE SCALE GENOMIC DNA]</scope>
    <source>
        <strain evidence="1">AR-01</strain>
    </source>
</reference>
<protein>
    <submittedName>
        <fullName evidence="1">Uncharacterized protein</fullName>
    </submittedName>
</protein>
<dbReference type="Proteomes" id="UP000823775">
    <property type="component" value="Unassembled WGS sequence"/>
</dbReference>
<accession>A0ABS8WQD0</accession>
<proteinExistence type="predicted"/>
<keyword evidence="2" id="KW-1185">Reference proteome</keyword>
<dbReference type="EMBL" id="JACEIK010008852">
    <property type="protein sequence ID" value="MCE3051695.1"/>
    <property type="molecule type" value="Genomic_DNA"/>
</dbReference>
<comment type="caution">
    <text evidence="1">The sequence shown here is derived from an EMBL/GenBank/DDBJ whole genome shotgun (WGS) entry which is preliminary data.</text>
</comment>
<evidence type="ECO:0000313" key="2">
    <source>
        <dbReference type="Proteomes" id="UP000823775"/>
    </source>
</evidence>
<feature type="non-terminal residue" evidence="1">
    <location>
        <position position="118"/>
    </location>
</feature>
<gene>
    <name evidence="1" type="ORF">HAX54_050531</name>
</gene>
<name>A0ABS8WQD0_DATST</name>
<organism evidence="1 2">
    <name type="scientific">Datura stramonium</name>
    <name type="common">Jimsonweed</name>
    <name type="synonym">Common thornapple</name>
    <dbReference type="NCBI Taxonomy" id="4076"/>
    <lineage>
        <taxon>Eukaryota</taxon>
        <taxon>Viridiplantae</taxon>
        <taxon>Streptophyta</taxon>
        <taxon>Embryophyta</taxon>
        <taxon>Tracheophyta</taxon>
        <taxon>Spermatophyta</taxon>
        <taxon>Magnoliopsida</taxon>
        <taxon>eudicotyledons</taxon>
        <taxon>Gunneridae</taxon>
        <taxon>Pentapetalae</taxon>
        <taxon>asterids</taxon>
        <taxon>lamiids</taxon>
        <taxon>Solanales</taxon>
        <taxon>Solanaceae</taxon>
        <taxon>Solanoideae</taxon>
        <taxon>Datureae</taxon>
        <taxon>Datura</taxon>
    </lineage>
</organism>